<organism evidence="3">
    <name type="scientific">Aspergillus arachidicola</name>
    <dbReference type="NCBI Taxonomy" id="656916"/>
    <lineage>
        <taxon>Eukaryota</taxon>
        <taxon>Fungi</taxon>
        <taxon>Dikarya</taxon>
        <taxon>Ascomycota</taxon>
        <taxon>Pezizomycotina</taxon>
        <taxon>Eurotiomycetes</taxon>
        <taxon>Eurotiomycetidae</taxon>
        <taxon>Eurotiales</taxon>
        <taxon>Aspergillaceae</taxon>
        <taxon>Aspergillus</taxon>
        <taxon>Aspergillus subgen. Circumdati</taxon>
    </lineage>
</organism>
<keyword evidence="1" id="KW-0175">Coiled coil</keyword>
<evidence type="ECO:0000256" key="2">
    <source>
        <dbReference type="SAM" id="MobiDB-lite"/>
    </source>
</evidence>
<protein>
    <submittedName>
        <fullName evidence="3">Uncharacterized protein</fullName>
    </submittedName>
</protein>
<reference evidence="3" key="1">
    <citation type="submission" date="2019-04" db="EMBL/GenBank/DDBJ databases">
        <title>Friends and foes A comparative genomics study of 23 Aspergillus species from section Flavi.</title>
        <authorList>
            <consortium name="DOE Joint Genome Institute"/>
            <person name="Kjaerbolling I."/>
            <person name="Vesth T."/>
            <person name="Frisvad J.C."/>
            <person name="Nybo J.L."/>
            <person name="Theobald S."/>
            <person name="Kildgaard S."/>
            <person name="Isbrandt T."/>
            <person name="Kuo A."/>
            <person name="Sato A."/>
            <person name="Lyhne E.K."/>
            <person name="Kogle M.E."/>
            <person name="Wiebenga A."/>
            <person name="Kun R.S."/>
            <person name="Lubbers R.J."/>
            <person name="Makela M.R."/>
            <person name="Barry K."/>
            <person name="Chovatia M."/>
            <person name="Clum A."/>
            <person name="Daum C."/>
            <person name="Haridas S."/>
            <person name="He G."/>
            <person name="LaButti K."/>
            <person name="Lipzen A."/>
            <person name="Mondo S."/>
            <person name="Riley R."/>
            <person name="Salamov A."/>
            <person name="Simmons B.A."/>
            <person name="Magnuson J.K."/>
            <person name="Henrissat B."/>
            <person name="Mortensen U.H."/>
            <person name="Larsen T.O."/>
            <person name="Devries R.P."/>
            <person name="Grigoriev I.V."/>
            <person name="Machida M."/>
            <person name="Baker S.E."/>
            <person name="Andersen M.R."/>
        </authorList>
    </citation>
    <scope>NUCLEOTIDE SEQUENCE</scope>
    <source>
        <strain evidence="3">CBS 117612</strain>
    </source>
</reference>
<feature type="coiled-coil region" evidence="1">
    <location>
        <begin position="140"/>
        <end position="171"/>
    </location>
</feature>
<sequence length="444" mass="50406">MNAVLDIREDDSPDIKALSEKAQKARKDQLTALESVYESQRDLIGIPEYMTDPVGELRRIGREVHDMLFQLNNTSVDYYNNQDNWAPRQSVEMFQEETEASVAILEKSETLFLALSQHKDDVEKNTMLQSSTMEQVEAGRQHIAKERRKLVDQLNSLNRRIQSRVLKAEIERKRQYLIFEWEDLERARNQNFEIGVERLFKPDTPQTPPAQSPTIQPRRPAPDPPVAHVLSNTPDSIGDRKAEGAKGSAMSTERKQYEFSSNVSGVGKKVWVKTGGEVTEMVWDGATSIPTVSGSRIDQWLIVRQIGNVIGDLSKMEKSSQAKITRDPRTNAIETDPEQDKLLVASQTQIDKFIEDFLGVSRLDKKATAAQEALLDEAAAELKARESKLQHEGRTLENNDQLSQMAQRLEDIYLEPHANHETHLRLRPCHIPTHVGPAFQSDFC</sequence>
<dbReference type="EMBL" id="ML737146">
    <property type="protein sequence ID" value="KAE8340736.1"/>
    <property type="molecule type" value="Genomic_DNA"/>
</dbReference>
<gene>
    <name evidence="3" type="ORF">BDV24DRAFT_164213</name>
</gene>
<dbReference type="OrthoDB" id="10016792at2759"/>
<accession>A0A5N6Y8E1</accession>
<name>A0A5N6Y8E1_9EURO</name>
<proteinExistence type="predicted"/>
<dbReference type="Proteomes" id="UP000325558">
    <property type="component" value="Unassembled WGS sequence"/>
</dbReference>
<feature type="region of interest" description="Disordered" evidence="2">
    <location>
        <begin position="197"/>
        <end position="256"/>
    </location>
</feature>
<dbReference type="AlphaFoldDB" id="A0A5N6Y8E1"/>
<evidence type="ECO:0000256" key="1">
    <source>
        <dbReference type="SAM" id="Coils"/>
    </source>
</evidence>
<evidence type="ECO:0000313" key="3">
    <source>
        <dbReference type="EMBL" id="KAE8340736.1"/>
    </source>
</evidence>